<keyword evidence="1 6" id="KW-0436">Ligase</keyword>
<organism evidence="6 7">
    <name type="scientific">Metabacillus flavus</name>
    <dbReference type="NCBI Taxonomy" id="2823519"/>
    <lineage>
        <taxon>Bacteria</taxon>
        <taxon>Bacillati</taxon>
        <taxon>Bacillota</taxon>
        <taxon>Bacilli</taxon>
        <taxon>Bacillales</taxon>
        <taxon>Bacillaceae</taxon>
        <taxon>Metabacillus</taxon>
    </lineage>
</organism>
<sequence length="465" mass="52081">MKPLSVKYITKIIDGNIIQGSNDLMIENCAYRLKQVKRKNTLFFSKKIGLNWEKMEQYFPLVIVIEESIEINNKKTNILGLTIIQVKDLQKALWNFIKHYRGLFNIPIIAITGTSGKTTTKEMIKHILEEDKKVAATSRSNNSRTAHLEYLLNIDDETDAAVFETAVGAPGDILNASEYFAPTIGVITNIGSHHLNFCKTEEEYINAKGEMVRAVGENGVLIINADDLNCKKINLENFKGKIVTIGIHSNAHFKASHLKYKDNGMDFILNYKGHYYPIFVPGFGEHQVFNALAAVAAVKNIGGSIPKSIARIRTFKPLNKHLQFFNGKNGSKIIDDTWSSNTTSLEAALKVLSAVGKDKKKVAILSSFTDLGSWNYIIHERAGEFIAKTDIDVLITLGPISKWMANRALDHGFNGLHYSFGNSDQVVNFLEKTINEKTLILVKGDMYAKVPKEIVSKLIEREPFN</sequence>
<comment type="caution">
    <text evidence="6">The sequence shown here is derived from an EMBL/GenBank/DDBJ whole genome shotgun (WGS) entry which is preliminary data.</text>
</comment>
<name>A0ABS5LI68_9BACI</name>
<dbReference type="SUPFAM" id="SSF53623">
    <property type="entry name" value="MurD-like peptide ligases, catalytic domain"/>
    <property type="match status" value="1"/>
</dbReference>
<evidence type="ECO:0000259" key="4">
    <source>
        <dbReference type="Pfam" id="PF02875"/>
    </source>
</evidence>
<evidence type="ECO:0000256" key="1">
    <source>
        <dbReference type="ARBA" id="ARBA00022598"/>
    </source>
</evidence>
<dbReference type="Pfam" id="PF02875">
    <property type="entry name" value="Mur_ligase_C"/>
    <property type="match status" value="1"/>
</dbReference>
<dbReference type="Proteomes" id="UP000682403">
    <property type="component" value="Unassembled WGS sequence"/>
</dbReference>
<dbReference type="GO" id="GO:0016874">
    <property type="term" value="F:ligase activity"/>
    <property type="evidence" value="ECO:0007669"/>
    <property type="project" value="UniProtKB-KW"/>
</dbReference>
<dbReference type="Pfam" id="PF08245">
    <property type="entry name" value="Mur_ligase_M"/>
    <property type="match status" value="1"/>
</dbReference>
<proteinExistence type="predicted"/>
<dbReference type="RefSeq" id="WP_211560276.1">
    <property type="nucleotide sequence ID" value="NZ_JAGVRK010000001.1"/>
</dbReference>
<dbReference type="PANTHER" id="PTHR43024">
    <property type="entry name" value="UDP-N-ACETYLMURAMOYL-TRIPEPTIDE--D-ALANYL-D-ALANINE LIGASE"/>
    <property type="match status" value="1"/>
</dbReference>
<protein>
    <submittedName>
        <fullName evidence="6">UDP-N-acetylmuramoyl-tripeptide--D-alanyl-D-alanine ligase</fullName>
    </submittedName>
</protein>
<evidence type="ECO:0000256" key="2">
    <source>
        <dbReference type="ARBA" id="ARBA00022741"/>
    </source>
</evidence>
<accession>A0ABS5LI68</accession>
<dbReference type="InterPro" id="IPR036565">
    <property type="entry name" value="Mur-like_cat_sf"/>
</dbReference>
<evidence type="ECO:0000256" key="3">
    <source>
        <dbReference type="ARBA" id="ARBA00022840"/>
    </source>
</evidence>
<dbReference type="InterPro" id="IPR051046">
    <property type="entry name" value="MurCDEF_CellWall_CoF430Synth"/>
</dbReference>
<dbReference type="Gene3D" id="3.40.1190.10">
    <property type="entry name" value="Mur-like, catalytic domain"/>
    <property type="match status" value="1"/>
</dbReference>
<dbReference type="EMBL" id="JAGVRK010000001">
    <property type="protein sequence ID" value="MBS2970268.1"/>
    <property type="molecule type" value="Genomic_DNA"/>
</dbReference>
<dbReference type="Gene3D" id="3.90.190.20">
    <property type="entry name" value="Mur ligase, C-terminal domain"/>
    <property type="match status" value="1"/>
</dbReference>
<keyword evidence="2" id="KW-0547">Nucleotide-binding</keyword>
<evidence type="ECO:0000259" key="5">
    <source>
        <dbReference type="Pfam" id="PF08245"/>
    </source>
</evidence>
<feature type="domain" description="Mur ligase C-terminal" evidence="4">
    <location>
        <begin position="323"/>
        <end position="444"/>
    </location>
</feature>
<gene>
    <name evidence="6" type="ORF">J9317_16090</name>
</gene>
<feature type="domain" description="Mur ligase central" evidence="5">
    <location>
        <begin position="111"/>
        <end position="298"/>
    </location>
</feature>
<dbReference type="PANTHER" id="PTHR43024:SF1">
    <property type="entry name" value="UDP-N-ACETYLMURAMOYL-TRIPEPTIDE--D-ALANYL-D-ALANINE LIGASE"/>
    <property type="match status" value="1"/>
</dbReference>
<dbReference type="InterPro" id="IPR036615">
    <property type="entry name" value="Mur_ligase_C_dom_sf"/>
</dbReference>
<evidence type="ECO:0000313" key="6">
    <source>
        <dbReference type="EMBL" id="MBS2970268.1"/>
    </source>
</evidence>
<dbReference type="SUPFAM" id="SSF53244">
    <property type="entry name" value="MurD-like peptide ligases, peptide-binding domain"/>
    <property type="match status" value="1"/>
</dbReference>
<dbReference type="InterPro" id="IPR004101">
    <property type="entry name" value="Mur_ligase_C"/>
</dbReference>
<keyword evidence="3" id="KW-0067">ATP-binding</keyword>
<evidence type="ECO:0000313" key="7">
    <source>
        <dbReference type="Proteomes" id="UP000682403"/>
    </source>
</evidence>
<reference evidence="6 7" key="1">
    <citation type="submission" date="2021-04" db="EMBL/GenBank/DDBJ databases">
        <title>Metabacillus sp. strain KIGAM252 whole genome sequence.</title>
        <authorList>
            <person name="Seo M.-J."/>
            <person name="Cho E.-S."/>
            <person name="Hwang C.Y."/>
            <person name="Yoon D.J."/>
        </authorList>
    </citation>
    <scope>NUCLEOTIDE SEQUENCE [LARGE SCALE GENOMIC DNA]</scope>
    <source>
        <strain evidence="6 7">KIGAM252</strain>
    </source>
</reference>
<dbReference type="InterPro" id="IPR013221">
    <property type="entry name" value="Mur_ligase_cen"/>
</dbReference>
<keyword evidence="7" id="KW-1185">Reference proteome</keyword>